<dbReference type="Proteomes" id="UP000285324">
    <property type="component" value="Unassembled WGS sequence"/>
</dbReference>
<evidence type="ECO:0000313" key="1">
    <source>
        <dbReference type="EMBL" id="RPJ88836.1"/>
    </source>
</evidence>
<sequence>MATLNRETQLICLQRLAAEYPNEVNVDSWENEFPDCAVNLAYLHEHGLINATIVRPMSGPAQVVAACITAQGMDFLADDGGLGAILGVVTVRLHDDTIKAMIESTILQSDLPQPEKKRWLDQLRSLPAETTKHLVLKLVDKGLESGPTALPAVGTLLGMTS</sequence>
<protein>
    <submittedName>
        <fullName evidence="1">Uncharacterized protein</fullName>
    </submittedName>
</protein>
<dbReference type="EMBL" id="QVXO01000054">
    <property type="protein sequence ID" value="RPJ88836.1"/>
    <property type="molecule type" value="Genomic_DNA"/>
</dbReference>
<dbReference type="AlphaFoldDB" id="A0A424W683"/>
<comment type="caution">
    <text evidence="1">The sequence shown here is derived from an EMBL/GenBank/DDBJ whole genome shotgun (WGS) entry which is preliminary data.</text>
</comment>
<dbReference type="RefSeq" id="WP_118934018.1">
    <property type="nucleotide sequence ID" value="NZ_CP061008.1"/>
</dbReference>
<name>A0A424W683_ALCXX</name>
<proteinExistence type="predicted"/>
<reference evidence="1 2" key="1">
    <citation type="submission" date="2018-08" db="EMBL/GenBank/DDBJ databases">
        <title>Achromobacter xylosoxidans Genome sequencing and assembly.</title>
        <authorList>
            <person name="Wang R."/>
            <person name="Rensing C."/>
            <person name="Li Y."/>
        </authorList>
    </citation>
    <scope>NUCLEOTIDE SEQUENCE [LARGE SCALE GENOMIC DNA]</scope>
    <source>
        <strain evidence="1 2">GD003A</strain>
    </source>
</reference>
<accession>A0A424W683</accession>
<organism evidence="1 2">
    <name type="scientific">Alcaligenes xylosoxydans xylosoxydans</name>
    <name type="common">Achromobacter xylosoxidans</name>
    <dbReference type="NCBI Taxonomy" id="85698"/>
    <lineage>
        <taxon>Bacteria</taxon>
        <taxon>Pseudomonadati</taxon>
        <taxon>Pseudomonadota</taxon>
        <taxon>Betaproteobacteria</taxon>
        <taxon>Burkholderiales</taxon>
        <taxon>Alcaligenaceae</taxon>
        <taxon>Achromobacter</taxon>
    </lineage>
</organism>
<evidence type="ECO:0000313" key="2">
    <source>
        <dbReference type="Proteomes" id="UP000285324"/>
    </source>
</evidence>
<dbReference type="OrthoDB" id="7284604at2"/>
<gene>
    <name evidence="1" type="ORF">DY367_25890</name>
</gene>